<keyword evidence="3 5" id="KW-1133">Transmembrane helix</keyword>
<dbReference type="GO" id="GO:0016020">
    <property type="term" value="C:membrane"/>
    <property type="evidence" value="ECO:0007669"/>
    <property type="project" value="UniProtKB-SubCell"/>
</dbReference>
<evidence type="ECO:0000313" key="8">
    <source>
        <dbReference type="Proteomes" id="UP000249819"/>
    </source>
</evidence>
<evidence type="ECO:0000256" key="5">
    <source>
        <dbReference type="SAM" id="Phobius"/>
    </source>
</evidence>
<evidence type="ECO:0000259" key="6">
    <source>
        <dbReference type="Pfam" id="PF04932"/>
    </source>
</evidence>
<dbReference type="Proteomes" id="UP000249819">
    <property type="component" value="Unassembled WGS sequence"/>
</dbReference>
<feature type="transmembrane region" description="Helical" evidence="5">
    <location>
        <begin position="429"/>
        <end position="447"/>
    </location>
</feature>
<evidence type="ECO:0000256" key="2">
    <source>
        <dbReference type="ARBA" id="ARBA00022692"/>
    </source>
</evidence>
<evidence type="ECO:0000256" key="1">
    <source>
        <dbReference type="ARBA" id="ARBA00004141"/>
    </source>
</evidence>
<name>A0A327VXN9_9BACT</name>
<sequence>MEAVKLQRSNIILLALLTIAVPLISYLTSNDFKTGVLILFAIFGLTLAVVCFNSAKMGFYITITTVMTIRFFERIYGQEVQVGLALDTMLFSAVLGTLLKKNRKTENPVNYFKEPLLLLLYLQFIYYFLEGFNPMAPGKDTLVVFMRILLRYLLFAILTTMVLKTKKDIYTFFKFWLGLSTVTAVYGCIQEWFGLPPWEMAYMLSTPEKMATTMIDGHLRVSSTMSDPAVYGIMMAATSVMLLILLSASARVISWGKKLLIFLSLLFHLMALGYSGTRTGYVMIPAGLFLFLLVNIHKRNTIIAAMLFTIIGGGILFGPFYGNATLNRVRTAFVGTQDASLNVREINRHSVQPFMYSHPFGGGLFTVGGEGTSYNPGHPLAGFPPDSGLVRIVLEMGWIMLIIVLVFHFIQMSTCIGNYFRFTDELDKLLAISGVSMVFAVVISMYAQETGGLMETAIFMNAMTGVIVKSKYL</sequence>
<evidence type="ECO:0000256" key="4">
    <source>
        <dbReference type="ARBA" id="ARBA00023136"/>
    </source>
</evidence>
<comment type="caution">
    <text evidence="7">The sequence shown here is derived from an EMBL/GenBank/DDBJ whole genome shotgun (WGS) entry which is preliminary data.</text>
</comment>
<accession>A0A327VXN9</accession>
<feature type="domain" description="O-antigen ligase-related" evidence="6">
    <location>
        <begin position="264"/>
        <end position="404"/>
    </location>
</feature>
<feature type="transmembrane region" description="Helical" evidence="5">
    <location>
        <begin position="175"/>
        <end position="195"/>
    </location>
</feature>
<dbReference type="InterPro" id="IPR007016">
    <property type="entry name" value="O-antigen_ligase-rel_domated"/>
</dbReference>
<feature type="transmembrane region" description="Helical" evidence="5">
    <location>
        <begin position="35"/>
        <end position="52"/>
    </location>
</feature>
<dbReference type="EMBL" id="QLMA01000005">
    <property type="protein sequence ID" value="RAJ79950.1"/>
    <property type="molecule type" value="Genomic_DNA"/>
</dbReference>
<proteinExistence type="predicted"/>
<feature type="transmembrane region" description="Helical" evidence="5">
    <location>
        <begin position="12"/>
        <end position="29"/>
    </location>
</feature>
<feature type="transmembrane region" description="Helical" evidence="5">
    <location>
        <begin position="141"/>
        <end position="163"/>
    </location>
</feature>
<feature type="transmembrane region" description="Helical" evidence="5">
    <location>
        <begin position="229"/>
        <end position="247"/>
    </location>
</feature>
<feature type="transmembrane region" description="Helical" evidence="5">
    <location>
        <begin position="303"/>
        <end position="321"/>
    </location>
</feature>
<reference evidence="7 8" key="1">
    <citation type="submission" date="2018-06" db="EMBL/GenBank/DDBJ databases">
        <title>Genomic Encyclopedia of Archaeal and Bacterial Type Strains, Phase II (KMG-II): from individual species to whole genera.</title>
        <authorList>
            <person name="Goeker M."/>
        </authorList>
    </citation>
    <scope>NUCLEOTIDE SEQUENCE [LARGE SCALE GENOMIC DNA]</scope>
    <source>
        <strain evidence="7 8">DSM 29821</strain>
    </source>
</reference>
<dbReference type="Pfam" id="PF04932">
    <property type="entry name" value="Wzy_C"/>
    <property type="match status" value="1"/>
</dbReference>
<keyword evidence="8" id="KW-1185">Reference proteome</keyword>
<evidence type="ECO:0000313" key="7">
    <source>
        <dbReference type="EMBL" id="RAJ79950.1"/>
    </source>
</evidence>
<feature type="transmembrane region" description="Helical" evidence="5">
    <location>
        <begin position="259"/>
        <end position="274"/>
    </location>
</feature>
<organism evidence="7 8">
    <name type="scientific">Chitinophaga dinghuensis</name>
    <dbReference type="NCBI Taxonomy" id="1539050"/>
    <lineage>
        <taxon>Bacteria</taxon>
        <taxon>Pseudomonadati</taxon>
        <taxon>Bacteroidota</taxon>
        <taxon>Chitinophagia</taxon>
        <taxon>Chitinophagales</taxon>
        <taxon>Chitinophagaceae</taxon>
        <taxon>Chitinophaga</taxon>
    </lineage>
</organism>
<keyword evidence="4 5" id="KW-0472">Membrane</keyword>
<dbReference type="AlphaFoldDB" id="A0A327VXN9"/>
<dbReference type="InterPro" id="IPR051533">
    <property type="entry name" value="WaaL-like"/>
</dbReference>
<dbReference type="OrthoDB" id="783093at2"/>
<feature type="transmembrane region" description="Helical" evidence="5">
    <location>
        <begin position="389"/>
        <end position="409"/>
    </location>
</feature>
<dbReference type="PANTHER" id="PTHR37422">
    <property type="entry name" value="TEICHURONIC ACID BIOSYNTHESIS PROTEIN TUAE"/>
    <property type="match status" value="1"/>
</dbReference>
<dbReference type="PANTHER" id="PTHR37422:SF13">
    <property type="entry name" value="LIPOPOLYSACCHARIDE BIOSYNTHESIS PROTEIN PA4999-RELATED"/>
    <property type="match status" value="1"/>
</dbReference>
<gene>
    <name evidence="7" type="ORF">CLV59_10555</name>
</gene>
<dbReference type="RefSeq" id="WP_111592984.1">
    <property type="nucleotide sequence ID" value="NZ_QLMA01000005.1"/>
</dbReference>
<protein>
    <recommendedName>
        <fullName evidence="6">O-antigen ligase-related domain-containing protein</fullName>
    </recommendedName>
</protein>
<feature type="transmembrane region" description="Helical" evidence="5">
    <location>
        <begin position="111"/>
        <end position="129"/>
    </location>
</feature>
<evidence type="ECO:0000256" key="3">
    <source>
        <dbReference type="ARBA" id="ARBA00022989"/>
    </source>
</evidence>
<comment type="subcellular location">
    <subcellularLocation>
        <location evidence="1">Membrane</location>
        <topology evidence="1">Multi-pass membrane protein</topology>
    </subcellularLocation>
</comment>
<keyword evidence="2 5" id="KW-0812">Transmembrane</keyword>